<proteinExistence type="predicted"/>
<keyword evidence="2" id="KW-1185">Reference proteome</keyword>
<evidence type="ECO:0000313" key="2">
    <source>
        <dbReference type="Proteomes" id="UP000724584"/>
    </source>
</evidence>
<comment type="caution">
    <text evidence="1">The sequence shown here is derived from an EMBL/GenBank/DDBJ whole genome shotgun (WGS) entry which is preliminary data.</text>
</comment>
<gene>
    <name evidence="1" type="ORF">F5144DRAFT_590551</name>
</gene>
<name>A0ACB7PJN5_9PEZI</name>
<sequence>MAGFLDGPPLPPDPPTQVGRLQIPSPGQPASGRRLKLLYPGISNTPAWIFSVCSGQWSVLVRDLEREIIPMARGFGMAITPGEVLGVGKFQIAEEVEEREKVGETLRPFGGGLALLKVKKFGLGYPSGNIGDDLNQGVVSVMSSNSDSSVGDCQIA</sequence>
<dbReference type="Proteomes" id="UP000724584">
    <property type="component" value="Unassembled WGS sequence"/>
</dbReference>
<evidence type="ECO:0000313" key="1">
    <source>
        <dbReference type="EMBL" id="KAH6641204.1"/>
    </source>
</evidence>
<accession>A0ACB7PJN5</accession>
<protein>
    <submittedName>
        <fullName evidence="1">Uncharacterized protein</fullName>
    </submittedName>
</protein>
<dbReference type="EMBL" id="JAGIZQ010000002">
    <property type="protein sequence ID" value="KAH6641204.1"/>
    <property type="molecule type" value="Genomic_DNA"/>
</dbReference>
<reference evidence="1 2" key="1">
    <citation type="journal article" date="2021" name="Nat. Commun.">
        <title>Genetic determinants of endophytism in the Arabidopsis root mycobiome.</title>
        <authorList>
            <person name="Mesny F."/>
            <person name="Miyauchi S."/>
            <person name="Thiergart T."/>
            <person name="Pickel B."/>
            <person name="Atanasova L."/>
            <person name="Karlsson M."/>
            <person name="Huettel B."/>
            <person name="Barry K.W."/>
            <person name="Haridas S."/>
            <person name="Chen C."/>
            <person name="Bauer D."/>
            <person name="Andreopoulos W."/>
            <person name="Pangilinan J."/>
            <person name="LaButti K."/>
            <person name="Riley R."/>
            <person name="Lipzen A."/>
            <person name="Clum A."/>
            <person name="Drula E."/>
            <person name="Henrissat B."/>
            <person name="Kohler A."/>
            <person name="Grigoriev I.V."/>
            <person name="Martin F.M."/>
            <person name="Hacquard S."/>
        </authorList>
    </citation>
    <scope>NUCLEOTIDE SEQUENCE [LARGE SCALE GENOMIC DNA]</scope>
    <source>
        <strain evidence="1 2">MPI-SDFR-AT-0079</strain>
    </source>
</reference>
<organism evidence="1 2">
    <name type="scientific">Chaetomium tenue</name>
    <dbReference type="NCBI Taxonomy" id="1854479"/>
    <lineage>
        <taxon>Eukaryota</taxon>
        <taxon>Fungi</taxon>
        <taxon>Dikarya</taxon>
        <taxon>Ascomycota</taxon>
        <taxon>Pezizomycotina</taxon>
        <taxon>Sordariomycetes</taxon>
        <taxon>Sordariomycetidae</taxon>
        <taxon>Sordariales</taxon>
        <taxon>Chaetomiaceae</taxon>
        <taxon>Chaetomium</taxon>
    </lineage>
</organism>